<evidence type="ECO:0000313" key="7">
    <source>
        <dbReference type="EMBL" id="POR01637.1"/>
    </source>
</evidence>
<reference evidence="8" key="1">
    <citation type="submission" date="2015-12" db="EMBL/GenBank/DDBJ databases">
        <authorList>
            <person name="Lodha T.D."/>
            <person name="Chintalapati S."/>
            <person name="Chintalapati V.R."/>
            <person name="Sravanthi T."/>
        </authorList>
    </citation>
    <scope>NUCLEOTIDE SEQUENCE [LARGE SCALE GENOMIC DNA]</scope>
    <source>
        <strain evidence="8">JC133</strain>
    </source>
</reference>
<dbReference type="GO" id="GO:0005524">
    <property type="term" value="F:ATP binding"/>
    <property type="evidence" value="ECO:0007669"/>
    <property type="project" value="UniProtKB-UniRule"/>
</dbReference>
<feature type="domain" description="Phosphagen kinase C-terminal" evidence="6">
    <location>
        <begin position="1"/>
        <end position="227"/>
    </location>
</feature>
<evidence type="ECO:0000256" key="2">
    <source>
        <dbReference type="ARBA" id="ARBA00022741"/>
    </source>
</evidence>
<name>A0A2S4JQ20_9SPIO</name>
<keyword evidence="4 5" id="KW-0067">ATP-binding</keyword>
<evidence type="ECO:0000259" key="6">
    <source>
        <dbReference type="PROSITE" id="PS51510"/>
    </source>
</evidence>
<dbReference type="PROSITE" id="PS51510">
    <property type="entry name" value="PHOSPHAGEN_KINASE_C"/>
    <property type="match status" value="1"/>
</dbReference>
<gene>
    <name evidence="7" type="ORF">AU468_07810</name>
</gene>
<evidence type="ECO:0000256" key="1">
    <source>
        <dbReference type="ARBA" id="ARBA00022679"/>
    </source>
</evidence>
<dbReference type="Proteomes" id="UP000237350">
    <property type="component" value="Unassembled WGS sequence"/>
</dbReference>
<feature type="binding site" evidence="5">
    <location>
        <begin position="181"/>
        <end position="186"/>
    </location>
    <ligand>
        <name>ATP</name>
        <dbReference type="ChEBI" id="CHEBI:30616"/>
    </ligand>
</feature>
<dbReference type="GO" id="GO:0016301">
    <property type="term" value="F:kinase activity"/>
    <property type="evidence" value="ECO:0007669"/>
    <property type="project" value="UniProtKB-KW"/>
</dbReference>
<accession>A0A2S4JQ20</accession>
<keyword evidence="3 5" id="KW-0418">Kinase</keyword>
<dbReference type="AlphaFoldDB" id="A0A2S4JQ20"/>
<proteinExistence type="inferred from homology"/>
<evidence type="ECO:0000256" key="4">
    <source>
        <dbReference type="ARBA" id="ARBA00022840"/>
    </source>
</evidence>
<organism evidence="7 8">
    <name type="scientific">Alkalispirochaeta sphaeroplastigenens</name>
    <dbReference type="NCBI Taxonomy" id="1187066"/>
    <lineage>
        <taxon>Bacteria</taxon>
        <taxon>Pseudomonadati</taxon>
        <taxon>Spirochaetota</taxon>
        <taxon>Spirochaetia</taxon>
        <taxon>Spirochaetales</taxon>
        <taxon>Spirochaetaceae</taxon>
        <taxon>Alkalispirochaeta</taxon>
    </lineage>
</organism>
<keyword evidence="2 5" id="KW-0547">Nucleotide-binding</keyword>
<dbReference type="EMBL" id="LPWH01000065">
    <property type="protein sequence ID" value="POR01637.1"/>
    <property type="molecule type" value="Genomic_DNA"/>
</dbReference>
<comment type="similarity">
    <text evidence="5">Belongs to the ATP:guanido phosphotransferase family.</text>
</comment>
<comment type="caution">
    <text evidence="7">The sequence shown here is derived from an EMBL/GenBank/DDBJ whole genome shotgun (WGS) entry which is preliminary data.</text>
</comment>
<comment type="caution">
    <text evidence="5">Lacks conserved residue(s) required for the propagation of feature annotation.</text>
</comment>
<dbReference type="InterPro" id="IPR022414">
    <property type="entry name" value="ATP-guanido_PTrfase_cat"/>
</dbReference>
<dbReference type="SUPFAM" id="SSF55931">
    <property type="entry name" value="Glutamine synthetase/guanido kinase"/>
    <property type="match status" value="1"/>
</dbReference>
<keyword evidence="8" id="KW-1185">Reference proteome</keyword>
<evidence type="ECO:0000313" key="8">
    <source>
        <dbReference type="Proteomes" id="UP000237350"/>
    </source>
</evidence>
<keyword evidence="1 5" id="KW-0808">Transferase</keyword>
<dbReference type="Pfam" id="PF00217">
    <property type="entry name" value="ATP-gua_Ptrans"/>
    <property type="match status" value="1"/>
</dbReference>
<evidence type="ECO:0000256" key="5">
    <source>
        <dbReference type="PROSITE-ProRule" id="PRU00843"/>
    </source>
</evidence>
<dbReference type="Gene3D" id="3.30.590.10">
    <property type="entry name" value="Glutamine synthetase/guanido kinase, catalytic domain"/>
    <property type="match status" value="1"/>
</dbReference>
<sequence length="347" mass="38042">MVVATTMELSRNLADLPFNGKDRDGPNLEVRRRVEEAGTALSGDYYAIDGVRLRPELRRFFLARGVLAGEGDRAFSIVSPGEEEMIRLGGEDHLVLQGTSGGWNPGTAQEKASRLDRFLEERLSYAVSLRLGYLSPRLHRAGTGLTAGAVLFLPALHQGAQGLPRRAKEGGLQGSPRVMIRALSGEEDLHPSLYRLTCRASFGESEEETTAELAALVERLVYYERTARDLLLRDHRQELEDAVHRALGVLAFARVLSRHEAMEQIGLVRLGAVCGLIEGVVLREVTNLFFAACDSSVVVFSEKKNENNRESLDVPRAGLIREMLKAAVGQDLPGAREDESAPRGGTE</sequence>
<feature type="binding site" evidence="5">
    <location>
        <begin position="146"/>
        <end position="150"/>
    </location>
    <ligand>
        <name>ATP</name>
        <dbReference type="ChEBI" id="CHEBI:30616"/>
    </ligand>
</feature>
<feature type="binding site" evidence="5">
    <location>
        <begin position="4"/>
        <end position="8"/>
    </location>
    <ligand>
        <name>ATP</name>
        <dbReference type="ChEBI" id="CHEBI:30616"/>
    </ligand>
</feature>
<protein>
    <recommendedName>
        <fullName evidence="6">Phosphagen kinase C-terminal domain-containing protein</fullName>
    </recommendedName>
</protein>
<evidence type="ECO:0000256" key="3">
    <source>
        <dbReference type="ARBA" id="ARBA00022777"/>
    </source>
</evidence>
<dbReference type="InterPro" id="IPR014746">
    <property type="entry name" value="Gln_synth/guanido_kin_cat_dom"/>
</dbReference>